<evidence type="ECO:0000313" key="13">
    <source>
        <dbReference type="Proteomes" id="UP000805841"/>
    </source>
</evidence>
<comment type="cofactor">
    <cofactor evidence="1">
        <name>Zn(2+)</name>
        <dbReference type="ChEBI" id="CHEBI:29105"/>
    </cofactor>
</comment>
<evidence type="ECO:0000256" key="8">
    <source>
        <dbReference type="SAM" id="MobiDB-lite"/>
    </source>
</evidence>
<dbReference type="Proteomes" id="UP000805841">
    <property type="component" value="Unassembled WGS sequence"/>
</dbReference>
<dbReference type="RefSeq" id="WP_190416534.1">
    <property type="nucleotide sequence ID" value="NZ_JAAOCA010000001.1"/>
</dbReference>
<dbReference type="SUPFAM" id="SSF51261">
    <property type="entry name" value="Duplicated hybrid motif"/>
    <property type="match status" value="1"/>
</dbReference>
<dbReference type="CDD" id="cd12797">
    <property type="entry name" value="M23_peptidase"/>
    <property type="match status" value="1"/>
</dbReference>
<dbReference type="Gene3D" id="3.10.450.350">
    <property type="match status" value="2"/>
</dbReference>
<dbReference type="EMBL" id="JAAOCA010000001">
    <property type="protein sequence ID" value="MBD1597101.1"/>
    <property type="molecule type" value="Genomic_DNA"/>
</dbReference>
<keyword evidence="5" id="KW-0378">Hydrolase</keyword>
<dbReference type="InterPro" id="IPR050570">
    <property type="entry name" value="Cell_wall_metabolism_enzyme"/>
</dbReference>
<accession>A0ABR7YV50</accession>
<feature type="region of interest" description="Disordered" evidence="8">
    <location>
        <begin position="42"/>
        <end position="103"/>
    </location>
</feature>
<keyword evidence="7" id="KW-0482">Metalloprotease</keyword>
<organism evidence="12 13">
    <name type="scientific">Pseudomonas typographi</name>
    <dbReference type="NCBI Taxonomy" id="2715964"/>
    <lineage>
        <taxon>Bacteria</taxon>
        <taxon>Pseudomonadati</taxon>
        <taxon>Pseudomonadota</taxon>
        <taxon>Gammaproteobacteria</taxon>
        <taxon>Pseudomonadales</taxon>
        <taxon>Pseudomonadaceae</taxon>
        <taxon>Pseudomonas</taxon>
    </lineage>
</organism>
<dbReference type="Pfam" id="PF01551">
    <property type="entry name" value="Peptidase_M23"/>
    <property type="match status" value="1"/>
</dbReference>
<evidence type="ECO:0000259" key="11">
    <source>
        <dbReference type="Pfam" id="PF19425"/>
    </source>
</evidence>
<evidence type="ECO:0000256" key="2">
    <source>
        <dbReference type="ARBA" id="ARBA00004196"/>
    </source>
</evidence>
<feature type="domain" description="M23ase beta-sheet core" evidence="9">
    <location>
        <begin position="333"/>
        <end position="429"/>
    </location>
</feature>
<evidence type="ECO:0000256" key="4">
    <source>
        <dbReference type="ARBA" id="ARBA00022723"/>
    </source>
</evidence>
<dbReference type="InterPro" id="IPR007340">
    <property type="entry name" value="LysM_Opacity-associatedA"/>
</dbReference>
<dbReference type="Pfam" id="PF04225">
    <property type="entry name" value="LysM_OapA"/>
    <property type="match status" value="1"/>
</dbReference>
<keyword evidence="13" id="KW-1185">Reference proteome</keyword>
<feature type="domain" description="Csd3-like second N-terminal" evidence="11">
    <location>
        <begin position="199"/>
        <end position="319"/>
    </location>
</feature>
<keyword evidence="6" id="KW-0862">Zinc</keyword>
<dbReference type="PANTHER" id="PTHR21666">
    <property type="entry name" value="PEPTIDASE-RELATED"/>
    <property type="match status" value="1"/>
</dbReference>
<evidence type="ECO:0000256" key="6">
    <source>
        <dbReference type="ARBA" id="ARBA00022833"/>
    </source>
</evidence>
<dbReference type="InterPro" id="IPR045834">
    <property type="entry name" value="Csd3_N2"/>
</dbReference>
<protein>
    <submittedName>
        <fullName evidence="12">Peptidoglycan DD-metalloendopeptidase family protein</fullName>
    </submittedName>
</protein>
<evidence type="ECO:0000256" key="3">
    <source>
        <dbReference type="ARBA" id="ARBA00022670"/>
    </source>
</evidence>
<evidence type="ECO:0000256" key="7">
    <source>
        <dbReference type="ARBA" id="ARBA00023049"/>
    </source>
</evidence>
<dbReference type="Pfam" id="PF19425">
    <property type="entry name" value="Csd3_N2"/>
    <property type="match status" value="1"/>
</dbReference>
<keyword evidence="3" id="KW-0645">Protease</keyword>
<keyword evidence="4" id="KW-0479">Metal-binding</keyword>
<gene>
    <name evidence="12" type="ORF">HAQ05_00010</name>
</gene>
<dbReference type="InterPro" id="IPR016047">
    <property type="entry name" value="M23ase_b-sheet_dom"/>
</dbReference>
<reference evidence="12 13" key="1">
    <citation type="journal article" date="2020" name="Insects">
        <title>Bacteria Belonging to Pseudomonas typographi sp. nov. from the Bark Beetle Ips typographus Have Genomic Potential to Aid in the Host Ecology.</title>
        <authorList>
            <person name="Peral-Aranega E."/>
            <person name="Saati-Santamaria Z."/>
            <person name="Kolarik M."/>
            <person name="Rivas R."/>
            <person name="Garcia-Fraile P."/>
        </authorList>
    </citation>
    <scope>NUCLEOTIDE SEQUENCE [LARGE SCALE GENOMIC DNA]</scope>
    <source>
        <strain evidence="12 13">CA3A</strain>
    </source>
</reference>
<evidence type="ECO:0000259" key="9">
    <source>
        <dbReference type="Pfam" id="PF01551"/>
    </source>
</evidence>
<dbReference type="Gene3D" id="2.70.70.10">
    <property type="entry name" value="Glucose Permease (Domain IIA)"/>
    <property type="match status" value="1"/>
</dbReference>
<dbReference type="InterPro" id="IPR011055">
    <property type="entry name" value="Dup_hybrid_motif"/>
</dbReference>
<comment type="subcellular location">
    <subcellularLocation>
        <location evidence="2">Cell envelope</location>
    </subcellularLocation>
</comment>
<evidence type="ECO:0000256" key="1">
    <source>
        <dbReference type="ARBA" id="ARBA00001947"/>
    </source>
</evidence>
<evidence type="ECO:0000313" key="12">
    <source>
        <dbReference type="EMBL" id="MBD1597101.1"/>
    </source>
</evidence>
<comment type="caution">
    <text evidence="12">The sequence shown here is derived from an EMBL/GenBank/DDBJ whole genome shotgun (WGS) entry which is preliminary data.</text>
</comment>
<feature type="domain" description="Opacity-associated protein A LysM-like" evidence="10">
    <location>
        <begin position="110"/>
        <end position="186"/>
    </location>
</feature>
<evidence type="ECO:0000259" key="10">
    <source>
        <dbReference type="Pfam" id="PF04225"/>
    </source>
</evidence>
<proteinExistence type="predicted"/>
<dbReference type="PANTHER" id="PTHR21666:SF288">
    <property type="entry name" value="CELL DIVISION PROTEIN YTFB"/>
    <property type="match status" value="1"/>
</dbReference>
<evidence type="ECO:0000256" key="5">
    <source>
        <dbReference type="ARBA" id="ARBA00022801"/>
    </source>
</evidence>
<sequence length="472" mass="50858">MTNVSPKAPPFDPKSHLLAASGIAALLSLALLVFPTSEVEAKRTSRALDMESPADTLKDQPTPDEGVASPSEPSPFAQIEGDTPADDGSAEQAPAQKAMEQAQDAGLHRQVLVAKGDTLSTLFQKVGLSAAEVQAALDSDPQARKFTHLKHGQVLQFELTPEGQLQSLHTQLSHLETIRLQRNATGFAFERTVEKPVMRNAYAHGVINSSLSLSAQKAGLSHGQIMDLANIFGYDLDFTQDIHPGDQFDVIYEQQVLDGKVIGNGNIVAARFASRGKNYTAVRYTNKQGNSSYYTAEGNSMRKAFVRSPVDYARISSRFSGARQHPILNTIRAHQGVDYAAARGTPIKATGDGKVILAGRKGGYGNTVIIQHGATYRTLYGHMQGFARGIGSGATVKQGQVIGYIGTTGLATGPHVHYEFQVNGTHVDPLGQKLPMAEPIARSERGRFTQLSQTLMAQMDQERATLLASNKR</sequence>
<name>A0ABR7YV50_9PSED</name>